<dbReference type="RefSeq" id="WP_111815148.1">
    <property type="nucleotide sequence ID" value="NZ_CBCRZQ010000003.1"/>
</dbReference>
<dbReference type="AlphaFoldDB" id="A0A5C6YSW4"/>
<dbReference type="Proteomes" id="UP000321945">
    <property type="component" value="Unassembled WGS sequence"/>
</dbReference>
<evidence type="ECO:0000256" key="3">
    <source>
        <dbReference type="ARBA" id="ARBA00022737"/>
    </source>
</evidence>
<feature type="domain" description="Secretion system C-terminal sorting" evidence="5">
    <location>
        <begin position="242"/>
        <end position="313"/>
    </location>
</feature>
<evidence type="ECO:0000256" key="1">
    <source>
        <dbReference type="ARBA" id="ARBA00022614"/>
    </source>
</evidence>
<dbReference type="NCBIfam" id="TIGR04183">
    <property type="entry name" value="Por_Secre_tail"/>
    <property type="match status" value="1"/>
</dbReference>
<keyword evidence="7" id="KW-1185">Reference proteome</keyword>
<evidence type="ECO:0000313" key="7">
    <source>
        <dbReference type="Proteomes" id="UP000321945"/>
    </source>
</evidence>
<evidence type="ECO:0000256" key="4">
    <source>
        <dbReference type="SAM" id="SignalP"/>
    </source>
</evidence>
<proteinExistence type="predicted"/>
<evidence type="ECO:0000313" key="6">
    <source>
        <dbReference type="EMBL" id="TXD70133.1"/>
    </source>
</evidence>
<keyword evidence="1" id="KW-0433">Leucine-rich repeat</keyword>
<organism evidence="6 7">
    <name type="scientific">Aequorivita lipolytica</name>
    <dbReference type="NCBI Taxonomy" id="153267"/>
    <lineage>
        <taxon>Bacteria</taxon>
        <taxon>Pseudomonadati</taxon>
        <taxon>Bacteroidota</taxon>
        <taxon>Flavobacteriia</taxon>
        <taxon>Flavobacteriales</taxon>
        <taxon>Flavobacteriaceae</taxon>
        <taxon>Aequorivita</taxon>
    </lineage>
</organism>
<dbReference type="InterPro" id="IPR052574">
    <property type="entry name" value="CDIRP"/>
</dbReference>
<dbReference type="GO" id="GO:0035591">
    <property type="term" value="F:signaling adaptor activity"/>
    <property type="evidence" value="ECO:0007669"/>
    <property type="project" value="TreeGrafter"/>
</dbReference>
<feature type="chain" id="PRO_5022733851" evidence="4">
    <location>
        <begin position="19"/>
        <end position="316"/>
    </location>
</feature>
<dbReference type="PANTHER" id="PTHR47566:SF1">
    <property type="entry name" value="PROTEIN NUD1"/>
    <property type="match status" value="1"/>
</dbReference>
<dbReference type="Pfam" id="PF18962">
    <property type="entry name" value="Por_Secre_tail"/>
    <property type="match status" value="1"/>
</dbReference>
<dbReference type="EMBL" id="VORU01000002">
    <property type="protein sequence ID" value="TXD70133.1"/>
    <property type="molecule type" value="Genomic_DNA"/>
</dbReference>
<dbReference type="InterPro" id="IPR032675">
    <property type="entry name" value="LRR_dom_sf"/>
</dbReference>
<sequence>MKKLYILIFLLTSTFLNAQIVNIPDANFKIALIEVGVDTNNDGEIQVSEAEVVVNLNVNFKNISSLEGIESFINLEVLQCYGNQLIILDMSQNINLHLLGCGNNQINNLILTQNINLRTLVCDNNQLSELDISGNVNLESLGCSFNQLNSLGLSGNSKLDYLECTDNQLNSLFLDNGNNNNMTVMISTGNENLMCIQVDDENATYPECGGFPLEGWCKDDWSSYSEDCSLSLTDLKGIYFSLYPNPATNRLYINATNPTANLKVKILNIEGKLIRTENLEIQDQTSIGVSNLKSGLYLLNIEDENGNKAIKKFLKE</sequence>
<dbReference type="OrthoDB" id="8901262at2"/>
<gene>
    <name evidence="6" type="ORF">ESV24_02890</name>
</gene>
<feature type="signal peptide" evidence="4">
    <location>
        <begin position="1"/>
        <end position="18"/>
    </location>
</feature>
<keyword evidence="2 4" id="KW-0732">Signal</keyword>
<dbReference type="InterPro" id="IPR026444">
    <property type="entry name" value="Secre_tail"/>
</dbReference>
<evidence type="ECO:0000259" key="5">
    <source>
        <dbReference type="Pfam" id="PF18962"/>
    </source>
</evidence>
<dbReference type="PANTHER" id="PTHR47566">
    <property type="match status" value="1"/>
</dbReference>
<dbReference type="SUPFAM" id="SSF52058">
    <property type="entry name" value="L domain-like"/>
    <property type="match status" value="1"/>
</dbReference>
<comment type="caution">
    <text evidence="6">The sequence shown here is derived from an EMBL/GenBank/DDBJ whole genome shotgun (WGS) entry which is preliminary data.</text>
</comment>
<accession>A0A5C6YSW4</accession>
<dbReference type="Gene3D" id="3.80.10.10">
    <property type="entry name" value="Ribonuclease Inhibitor"/>
    <property type="match status" value="1"/>
</dbReference>
<evidence type="ECO:0000256" key="2">
    <source>
        <dbReference type="ARBA" id="ARBA00022729"/>
    </source>
</evidence>
<name>A0A5C6YSW4_9FLAO</name>
<reference evidence="6 7" key="1">
    <citation type="submission" date="2019-08" db="EMBL/GenBank/DDBJ databases">
        <title>Genome of Aequorivita lipolytica Y10-2 (type strain).</title>
        <authorList>
            <person name="Bowman J.P."/>
        </authorList>
    </citation>
    <scope>NUCLEOTIDE SEQUENCE [LARGE SCALE GENOMIC DNA]</scope>
    <source>
        <strain evidence="6 7">Y10-2</strain>
    </source>
</reference>
<protein>
    <submittedName>
        <fullName evidence="6">T9SS type A sorting domain-containing protein</fullName>
    </submittedName>
</protein>
<keyword evidence="3" id="KW-0677">Repeat</keyword>